<feature type="transmembrane region" description="Helical" evidence="6">
    <location>
        <begin position="20"/>
        <end position="39"/>
    </location>
</feature>
<feature type="transmembrane region" description="Helical" evidence="6">
    <location>
        <begin position="51"/>
        <end position="70"/>
    </location>
</feature>
<dbReference type="EMBL" id="LTBB01000001">
    <property type="protein sequence ID" value="KYH30150.1"/>
    <property type="molecule type" value="Genomic_DNA"/>
</dbReference>
<feature type="transmembrane region" description="Helical" evidence="6">
    <location>
        <begin position="217"/>
        <end position="237"/>
    </location>
</feature>
<feature type="transmembrane region" description="Helical" evidence="6">
    <location>
        <begin position="257"/>
        <end position="277"/>
    </location>
</feature>
<dbReference type="AlphaFoldDB" id="A0A151ARE5"/>
<evidence type="ECO:0000256" key="6">
    <source>
        <dbReference type="SAM" id="Phobius"/>
    </source>
</evidence>
<keyword evidence="5 6" id="KW-0472">Membrane</keyword>
<accession>A0A151ARE5</accession>
<evidence type="ECO:0000256" key="3">
    <source>
        <dbReference type="ARBA" id="ARBA00022692"/>
    </source>
</evidence>
<feature type="transmembrane region" description="Helical" evidence="6">
    <location>
        <begin position="444"/>
        <end position="461"/>
    </location>
</feature>
<evidence type="ECO:0000256" key="1">
    <source>
        <dbReference type="ARBA" id="ARBA00004651"/>
    </source>
</evidence>
<comment type="subcellular location">
    <subcellularLocation>
        <location evidence="1">Cell membrane</location>
        <topology evidence="1">Multi-pass membrane protein</topology>
    </subcellularLocation>
</comment>
<evidence type="ECO:0000256" key="5">
    <source>
        <dbReference type="ARBA" id="ARBA00023136"/>
    </source>
</evidence>
<keyword evidence="3 6" id="KW-0812">Transmembrane</keyword>
<keyword evidence="8" id="KW-1185">Reference proteome</keyword>
<name>A0A151ARE5_9CLOT</name>
<proteinExistence type="predicted"/>
<gene>
    <name evidence="7" type="ORF">CLCOL_00880</name>
</gene>
<evidence type="ECO:0000256" key="4">
    <source>
        <dbReference type="ARBA" id="ARBA00022989"/>
    </source>
</evidence>
<feature type="transmembrane region" description="Helical" evidence="6">
    <location>
        <begin position="298"/>
        <end position="317"/>
    </location>
</feature>
<organism evidence="7 8">
    <name type="scientific">Clostridium colicanis DSM 13634</name>
    <dbReference type="NCBI Taxonomy" id="1121305"/>
    <lineage>
        <taxon>Bacteria</taxon>
        <taxon>Bacillati</taxon>
        <taxon>Bacillota</taxon>
        <taxon>Clostridia</taxon>
        <taxon>Eubacteriales</taxon>
        <taxon>Clostridiaceae</taxon>
        <taxon>Clostridium</taxon>
    </lineage>
</organism>
<feature type="transmembrane region" description="Helical" evidence="6">
    <location>
        <begin position="419"/>
        <end position="438"/>
    </location>
</feature>
<evidence type="ECO:0000313" key="7">
    <source>
        <dbReference type="EMBL" id="KYH30150.1"/>
    </source>
</evidence>
<keyword evidence="2" id="KW-1003">Cell membrane</keyword>
<dbReference type="InterPro" id="IPR050833">
    <property type="entry name" value="Poly_Biosynth_Transport"/>
</dbReference>
<dbReference type="PATRIC" id="fig|1121305.3.peg.90"/>
<feature type="transmembrane region" description="Helical" evidence="6">
    <location>
        <begin position="91"/>
        <end position="110"/>
    </location>
</feature>
<protein>
    <submittedName>
        <fullName evidence="7">Polysaccharide biosynthesis protein</fullName>
    </submittedName>
</protein>
<dbReference type="PANTHER" id="PTHR30250">
    <property type="entry name" value="PST FAMILY PREDICTED COLANIC ACID TRANSPORTER"/>
    <property type="match status" value="1"/>
</dbReference>
<feature type="transmembrane region" description="Helical" evidence="6">
    <location>
        <begin position="122"/>
        <end position="141"/>
    </location>
</feature>
<feature type="transmembrane region" description="Helical" evidence="6">
    <location>
        <begin position="387"/>
        <end position="407"/>
    </location>
</feature>
<dbReference type="InterPro" id="IPR002797">
    <property type="entry name" value="Polysacc_synth"/>
</dbReference>
<dbReference type="GO" id="GO:0005886">
    <property type="term" value="C:plasma membrane"/>
    <property type="evidence" value="ECO:0007669"/>
    <property type="project" value="UniProtKB-SubCell"/>
</dbReference>
<dbReference type="Pfam" id="PF01943">
    <property type="entry name" value="Polysacc_synt"/>
    <property type="match status" value="1"/>
</dbReference>
<feature type="transmembrane region" description="Helical" evidence="6">
    <location>
        <begin position="361"/>
        <end position="381"/>
    </location>
</feature>
<evidence type="ECO:0000256" key="2">
    <source>
        <dbReference type="ARBA" id="ARBA00022475"/>
    </source>
</evidence>
<dbReference type="Proteomes" id="UP000075374">
    <property type="component" value="Unassembled WGS sequence"/>
</dbReference>
<comment type="caution">
    <text evidence="7">The sequence shown here is derived from an EMBL/GenBank/DDBJ whole genome shotgun (WGS) entry which is preliminary data.</text>
</comment>
<dbReference type="STRING" id="1121305.CLCOL_00880"/>
<evidence type="ECO:0000313" key="8">
    <source>
        <dbReference type="Proteomes" id="UP000075374"/>
    </source>
</evidence>
<feature type="transmembrane region" description="Helical" evidence="6">
    <location>
        <begin position="329"/>
        <end position="349"/>
    </location>
</feature>
<sequence>MSKAFIKRIYGNKLVRSGIWYTVGTLFLQGISFISTPIFTRLLNESDFGIVSIYANYLSIFMTIVTLGLISSVQRAKFDFKEDYDQYLSSVLFLGTISSGIWFLIVIIFKKSIGNLLGISESLVILLIVQCFFNFVVEYSNQKFTTKYEYKKFLSVSISSAILNIVLSIIMVNRLSSNRYYGRIEGGAIVTIAYGVVLYIITMINGKKLISKKYWKYALTISLPLILHTLSSILLTSADTIMIKKFVDASAAGIYSFAYKIGMILQIIWVATNKAWVPWFFENMNKENYEEIEEKVKYYIILFSLIAFMLVFISPEIGKVMGSKGFLKGLGLVPLIMLGYYFVFLYSIPSNLEFYTKKTQYISAGTFMAAATNVILNYILIPIYGAIAAAWTTVISYMLLFLYHYIISIKISNVRVFKFKYFLYGSAFMFATSGIFYFYKESFLVRYICVMGVLIILAYKVKGILSKK</sequence>
<keyword evidence="4 6" id="KW-1133">Transmembrane helix</keyword>
<dbReference type="RefSeq" id="WP_061857043.1">
    <property type="nucleotide sequence ID" value="NZ_LTBB01000001.1"/>
</dbReference>
<reference evidence="7 8" key="1">
    <citation type="submission" date="2016-02" db="EMBL/GenBank/DDBJ databases">
        <title>Genome sequence of Clostridium colicanis DSM 13634.</title>
        <authorList>
            <person name="Poehlein A."/>
            <person name="Daniel R."/>
        </authorList>
    </citation>
    <scope>NUCLEOTIDE SEQUENCE [LARGE SCALE GENOMIC DNA]</scope>
    <source>
        <strain evidence="7 8">DSM 13634</strain>
    </source>
</reference>
<feature type="transmembrane region" description="Helical" evidence="6">
    <location>
        <begin position="153"/>
        <end position="172"/>
    </location>
</feature>
<feature type="transmembrane region" description="Helical" evidence="6">
    <location>
        <begin position="184"/>
        <end position="205"/>
    </location>
</feature>
<dbReference type="PANTHER" id="PTHR30250:SF11">
    <property type="entry name" value="O-ANTIGEN TRANSPORTER-RELATED"/>
    <property type="match status" value="1"/>
</dbReference>